<accession>A0ABT1TC61</accession>
<feature type="signal peptide" evidence="1">
    <location>
        <begin position="1"/>
        <end position="22"/>
    </location>
</feature>
<organism evidence="2 3">
    <name type="scientific">Methylomonas subterranea</name>
    <dbReference type="NCBI Taxonomy" id="2952225"/>
    <lineage>
        <taxon>Bacteria</taxon>
        <taxon>Pseudomonadati</taxon>
        <taxon>Pseudomonadota</taxon>
        <taxon>Gammaproteobacteria</taxon>
        <taxon>Methylococcales</taxon>
        <taxon>Methylococcaceae</taxon>
        <taxon>Methylomonas</taxon>
    </lineage>
</organism>
<keyword evidence="1" id="KW-0732">Signal</keyword>
<evidence type="ECO:0000256" key="1">
    <source>
        <dbReference type="SAM" id="SignalP"/>
    </source>
</evidence>
<feature type="chain" id="PRO_5045131008" evidence="1">
    <location>
        <begin position="23"/>
        <end position="133"/>
    </location>
</feature>
<sequence length="133" mass="14548">MKHLYLILFAAAFSLRTDAVFAYGSSSSSASCDKPTFSEFQPAVNKYIQSFREFAFVASSNTSPSSIEVNISAGQIKEHFSAKQLEITPQPSGRLMVKGKINKPFQHGFVRLSATAHSKPGCEKTDGVLLRVQ</sequence>
<keyword evidence="3" id="KW-1185">Reference proteome</keyword>
<evidence type="ECO:0000313" key="3">
    <source>
        <dbReference type="Proteomes" id="UP001524499"/>
    </source>
</evidence>
<proteinExistence type="predicted"/>
<evidence type="ECO:0000313" key="2">
    <source>
        <dbReference type="EMBL" id="MCQ8102879.1"/>
    </source>
</evidence>
<dbReference type="Proteomes" id="UP001524499">
    <property type="component" value="Unassembled WGS sequence"/>
</dbReference>
<gene>
    <name evidence="2" type="ORF">NP590_02075</name>
</gene>
<dbReference type="EMBL" id="JANIBJ010000002">
    <property type="protein sequence ID" value="MCQ8102879.1"/>
    <property type="molecule type" value="Genomic_DNA"/>
</dbReference>
<reference evidence="2 3" key="1">
    <citation type="submission" date="2022-07" db="EMBL/GenBank/DDBJ databases">
        <title>Methylomonas rivi sp. nov., Methylomonas rosea sp. nov., Methylomonas aureus sp. nov. and Methylomonas subterranea sp. nov., four novel methanotrophs isolated from a freshwater creek and the deep terrestrial subsurface.</title>
        <authorList>
            <person name="Abin C."/>
            <person name="Sankaranarayanan K."/>
            <person name="Garner C."/>
            <person name="Sindelar R."/>
            <person name="Kotary K."/>
            <person name="Garner R."/>
            <person name="Barclay S."/>
            <person name="Lawson P."/>
            <person name="Krumholz L."/>
        </authorList>
    </citation>
    <scope>NUCLEOTIDE SEQUENCE [LARGE SCALE GENOMIC DNA]</scope>
    <source>
        <strain evidence="2 3">SURF-2</strain>
    </source>
</reference>
<dbReference type="RefSeq" id="WP_256600500.1">
    <property type="nucleotide sequence ID" value="NZ_JANIBJ010000002.1"/>
</dbReference>
<protein>
    <submittedName>
        <fullName evidence="2">Uncharacterized protein</fullName>
    </submittedName>
</protein>
<dbReference type="PROSITE" id="PS51257">
    <property type="entry name" value="PROKAR_LIPOPROTEIN"/>
    <property type="match status" value="1"/>
</dbReference>
<comment type="caution">
    <text evidence="2">The sequence shown here is derived from an EMBL/GenBank/DDBJ whole genome shotgun (WGS) entry which is preliminary data.</text>
</comment>
<name>A0ABT1TC61_9GAMM</name>